<dbReference type="Proteomes" id="UP000006514">
    <property type="component" value="Unassembled WGS sequence"/>
</dbReference>
<dbReference type="KEGG" id="adl:AURDEDRAFT_116694"/>
<evidence type="ECO:0000256" key="1">
    <source>
        <dbReference type="SAM" id="MobiDB-lite"/>
    </source>
</evidence>
<evidence type="ECO:0000313" key="2">
    <source>
        <dbReference type="EMBL" id="EJD37698.1"/>
    </source>
</evidence>
<sequence length="73" mass="8459">MGLANVEMLQIGASHQNLGGEARYRHRRQLRTVDFKEGVPGLLGMEKLYLNQFRKRNRSKQPKNQLGLLRPQD</sequence>
<gene>
    <name evidence="2" type="ORF">AURDEDRAFT_116694</name>
</gene>
<proteinExistence type="predicted"/>
<feature type="region of interest" description="Disordered" evidence="1">
    <location>
        <begin position="54"/>
        <end position="73"/>
    </location>
</feature>
<protein>
    <submittedName>
        <fullName evidence="2">Uncharacterized protein</fullName>
    </submittedName>
</protein>
<reference evidence="3" key="1">
    <citation type="journal article" date="2012" name="Science">
        <title>The Paleozoic origin of enzymatic lignin decomposition reconstructed from 31 fungal genomes.</title>
        <authorList>
            <person name="Floudas D."/>
            <person name="Binder M."/>
            <person name="Riley R."/>
            <person name="Barry K."/>
            <person name="Blanchette R.A."/>
            <person name="Henrissat B."/>
            <person name="Martinez A.T."/>
            <person name="Otillar R."/>
            <person name="Spatafora J.W."/>
            <person name="Yadav J.S."/>
            <person name="Aerts A."/>
            <person name="Benoit I."/>
            <person name="Boyd A."/>
            <person name="Carlson A."/>
            <person name="Copeland A."/>
            <person name="Coutinho P.M."/>
            <person name="de Vries R.P."/>
            <person name="Ferreira P."/>
            <person name="Findley K."/>
            <person name="Foster B."/>
            <person name="Gaskell J."/>
            <person name="Glotzer D."/>
            <person name="Gorecki P."/>
            <person name="Heitman J."/>
            <person name="Hesse C."/>
            <person name="Hori C."/>
            <person name="Igarashi K."/>
            <person name="Jurgens J.A."/>
            <person name="Kallen N."/>
            <person name="Kersten P."/>
            <person name="Kohler A."/>
            <person name="Kuees U."/>
            <person name="Kumar T.K.A."/>
            <person name="Kuo A."/>
            <person name="LaButti K."/>
            <person name="Larrondo L.F."/>
            <person name="Lindquist E."/>
            <person name="Ling A."/>
            <person name="Lombard V."/>
            <person name="Lucas S."/>
            <person name="Lundell T."/>
            <person name="Martin R."/>
            <person name="McLaughlin D.J."/>
            <person name="Morgenstern I."/>
            <person name="Morin E."/>
            <person name="Murat C."/>
            <person name="Nagy L.G."/>
            <person name="Nolan M."/>
            <person name="Ohm R.A."/>
            <person name="Patyshakuliyeva A."/>
            <person name="Rokas A."/>
            <person name="Ruiz-Duenas F.J."/>
            <person name="Sabat G."/>
            <person name="Salamov A."/>
            <person name="Samejima M."/>
            <person name="Schmutz J."/>
            <person name="Slot J.C."/>
            <person name="St John F."/>
            <person name="Stenlid J."/>
            <person name="Sun H."/>
            <person name="Sun S."/>
            <person name="Syed K."/>
            <person name="Tsang A."/>
            <person name="Wiebenga A."/>
            <person name="Young D."/>
            <person name="Pisabarro A."/>
            <person name="Eastwood D.C."/>
            <person name="Martin F."/>
            <person name="Cullen D."/>
            <person name="Grigoriev I.V."/>
            <person name="Hibbett D.S."/>
        </authorList>
    </citation>
    <scope>NUCLEOTIDE SEQUENCE [LARGE SCALE GENOMIC DNA]</scope>
    <source>
        <strain evidence="3">TFB10046</strain>
    </source>
</reference>
<name>J0WW97_AURST</name>
<evidence type="ECO:0000313" key="3">
    <source>
        <dbReference type="Proteomes" id="UP000006514"/>
    </source>
</evidence>
<accession>J0WW97</accession>
<dbReference type="AlphaFoldDB" id="J0WW97"/>
<organism evidence="2 3">
    <name type="scientific">Auricularia subglabra (strain TFB-10046 / SS5)</name>
    <name type="common">White-rot fungus</name>
    <name type="synonym">Auricularia delicata (strain TFB10046)</name>
    <dbReference type="NCBI Taxonomy" id="717982"/>
    <lineage>
        <taxon>Eukaryota</taxon>
        <taxon>Fungi</taxon>
        <taxon>Dikarya</taxon>
        <taxon>Basidiomycota</taxon>
        <taxon>Agaricomycotina</taxon>
        <taxon>Agaricomycetes</taxon>
        <taxon>Auriculariales</taxon>
        <taxon>Auriculariaceae</taxon>
        <taxon>Auricularia</taxon>
    </lineage>
</organism>
<dbReference type="EMBL" id="JH687836">
    <property type="protein sequence ID" value="EJD37698.1"/>
    <property type="molecule type" value="Genomic_DNA"/>
</dbReference>
<keyword evidence="3" id="KW-1185">Reference proteome</keyword>
<dbReference type="InParanoid" id="J0WW97"/>